<accession>A0AAW1P4C8</accession>
<dbReference type="EMBL" id="JALJOR010000023">
    <property type="protein sequence ID" value="KAK9803172.1"/>
    <property type="molecule type" value="Genomic_DNA"/>
</dbReference>
<evidence type="ECO:0000259" key="9">
    <source>
        <dbReference type="PROSITE" id="PS50893"/>
    </source>
</evidence>
<dbReference type="Pfam" id="PF00005">
    <property type="entry name" value="ABC_tran"/>
    <property type="match status" value="1"/>
</dbReference>
<feature type="transmembrane region" description="Helical" evidence="8">
    <location>
        <begin position="340"/>
        <end position="364"/>
    </location>
</feature>
<keyword evidence="7 8" id="KW-0472">Membrane</keyword>
<dbReference type="InterPro" id="IPR027417">
    <property type="entry name" value="P-loop_NTPase"/>
</dbReference>
<name>A0AAW1P4C8_9CHLO</name>
<comment type="caution">
    <text evidence="10">The sequence shown here is derived from an EMBL/GenBank/DDBJ whole genome shotgun (WGS) entry which is preliminary data.</text>
</comment>
<evidence type="ECO:0000256" key="7">
    <source>
        <dbReference type="ARBA" id="ARBA00023136"/>
    </source>
</evidence>
<dbReference type="InterPro" id="IPR003439">
    <property type="entry name" value="ABC_transporter-like_ATP-bd"/>
</dbReference>
<dbReference type="InterPro" id="IPR050352">
    <property type="entry name" value="ABCG_transporters"/>
</dbReference>
<dbReference type="PANTHER" id="PTHR48041:SF91">
    <property type="entry name" value="ABC TRANSPORTER G FAMILY MEMBER 28"/>
    <property type="match status" value="1"/>
</dbReference>
<dbReference type="AlphaFoldDB" id="A0AAW1P4C8"/>
<keyword evidence="3 8" id="KW-0812">Transmembrane</keyword>
<dbReference type="Gene3D" id="3.40.50.300">
    <property type="entry name" value="P-loop containing nucleotide triphosphate hydrolases"/>
    <property type="match status" value="1"/>
</dbReference>
<gene>
    <name evidence="10" type="ORF">WJX72_008884</name>
</gene>
<protein>
    <recommendedName>
        <fullName evidence="9">ABC transporter domain-containing protein</fullName>
    </recommendedName>
</protein>
<comment type="subcellular location">
    <subcellularLocation>
        <location evidence="1">Membrane</location>
        <topology evidence="1">Multi-pass membrane protein</topology>
    </subcellularLocation>
</comment>
<proteinExistence type="predicted"/>
<dbReference type="PROSITE" id="PS50893">
    <property type="entry name" value="ABC_TRANSPORTER_2"/>
    <property type="match status" value="1"/>
</dbReference>
<keyword evidence="4" id="KW-0547">Nucleotide-binding</keyword>
<dbReference type="GO" id="GO:0016887">
    <property type="term" value="F:ATP hydrolysis activity"/>
    <property type="evidence" value="ECO:0007669"/>
    <property type="project" value="InterPro"/>
</dbReference>
<evidence type="ECO:0000256" key="6">
    <source>
        <dbReference type="ARBA" id="ARBA00022989"/>
    </source>
</evidence>
<dbReference type="PANTHER" id="PTHR48041">
    <property type="entry name" value="ABC TRANSPORTER G FAMILY MEMBER 28"/>
    <property type="match status" value="1"/>
</dbReference>
<dbReference type="Proteomes" id="UP001489004">
    <property type="component" value="Unassembled WGS sequence"/>
</dbReference>
<dbReference type="SUPFAM" id="SSF52540">
    <property type="entry name" value="P-loop containing nucleoside triphosphate hydrolases"/>
    <property type="match status" value="1"/>
</dbReference>
<evidence type="ECO:0000256" key="8">
    <source>
        <dbReference type="SAM" id="Phobius"/>
    </source>
</evidence>
<evidence type="ECO:0000256" key="4">
    <source>
        <dbReference type="ARBA" id="ARBA00022741"/>
    </source>
</evidence>
<feature type="transmembrane region" description="Helical" evidence="8">
    <location>
        <begin position="376"/>
        <end position="403"/>
    </location>
</feature>
<dbReference type="Pfam" id="PF01061">
    <property type="entry name" value="ABC2_membrane"/>
    <property type="match status" value="1"/>
</dbReference>
<keyword evidence="6 8" id="KW-1133">Transmembrane helix</keyword>
<dbReference type="InterPro" id="IPR013525">
    <property type="entry name" value="ABC2_TM"/>
</dbReference>
<organism evidence="10 11">
    <name type="scientific">[Myrmecia] bisecta</name>
    <dbReference type="NCBI Taxonomy" id="41462"/>
    <lineage>
        <taxon>Eukaryota</taxon>
        <taxon>Viridiplantae</taxon>
        <taxon>Chlorophyta</taxon>
        <taxon>core chlorophytes</taxon>
        <taxon>Trebouxiophyceae</taxon>
        <taxon>Trebouxiales</taxon>
        <taxon>Trebouxiaceae</taxon>
        <taxon>Myrmecia</taxon>
    </lineage>
</organism>
<feature type="transmembrane region" description="Helical" evidence="8">
    <location>
        <begin position="487"/>
        <end position="505"/>
    </location>
</feature>
<dbReference type="GO" id="GO:0016020">
    <property type="term" value="C:membrane"/>
    <property type="evidence" value="ECO:0007669"/>
    <property type="project" value="UniProtKB-SubCell"/>
</dbReference>
<keyword evidence="2" id="KW-0813">Transport</keyword>
<sequence>MPVAFQNLTYVVRSHADRNAKVTLISAATGYFRPGQMTALMGASGSGKTTLLDVLAGRKTVGETSGSIRFGGEAPSPMFLRRYTGYVEQFDTLIEMLTPAEMLLYTAELKCPVSEPLEGKRARVDTLIEALGLNGCRNTRIGSPLVKGISGGQAKRTNVGLALITSPRVLFLDEPTTGLDSTTANEVMATVRSLTKTGITICSTIHSPTQKCLNMFGMVLLLLGGRIVYFGEQGGAMVEYFAPKAHLLTEPVDDMLGNQAEWIVDLTTQANKEGRAEEFAGLYQASSLCQQAASSTQALASKGSNISPHTLAALSTQRGTVTSVWHAVAVMLKYRTKGNLLSPAWVGARIAGQIVMAALAMLLFHGIGQNFAQTNLINISAILFIWGAIPLFNASSYIPSLYLERPLYYRERSDGLYRPITYICSRLFDEVVLTVVVTAVFSVSVWFVLKLQGQFTVFWLSNLATNILGVEFAYLSAGLGSTLDVANAMLPAYGASLMFTAGFFLRKPAIPVYLRWYTYINPVRYAWGASMINQFAGTNTELFPDQEILHYFELSGSCWAYIGYQMCFVVVLFLATWVVTAYVKHAKR</sequence>
<evidence type="ECO:0000256" key="2">
    <source>
        <dbReference type="ARBA" id="ARBA00022448"/>
    </source>
</evidence>
<evidence type="ECO:0000313" key="11">
    <source>
        <dbReference type="Proteomes" id="UP001489004"/>
    </source>
</evidence>
<reference evidence="10 11" key="1">
    <citation type="journal article" date="2024" name="Nat. Commun.">
        <title>Phylogenomics reveals the evolutionary origins of lichenization in chlorophyte algae.</title>
        <authorList>
            <person name="Puginier C."/>
            <person name="Libourel C."/>
            <person name="Otte J."/>
            <person name="Skaloud P."/>
            <person name="Haon M."/>
            <person name="Grisel S."/>
            <person name="Petersen M."/>
            <person name="Berrin J.G."/>
            <person name="Delaux P.M."/>
            <person name="Dal Grande F."/>
            <person name="Keller J."/>
        </authorList>
    </citation>
    <scope>NUCLEOTIDE SEQUENCE [LARGE SCALE GENOMIC DNA]</scope>
    <source>
        <strain evidence="10 11">SAG 2043</strain>
    </source>
</reference>
<keyword evidence="11" id="KW-1185">Reference proteome</keyword>
<dbReference type="SMART" id="SM00382">
    <property type="entry name" value="AAA"/>
    <property type="match status" value="1"/>
</dbReference>
<feature type="domain" description="ABC transporter" evidence="9">
    <location>
        <begin position="3"/>
        <end position="249"/>
    </location>
</feature>
<dbReference type="GO" id="GO:0140359">
    <property type="term" value="F:ABC-type transporter activity"/>
    <property type="evidence" value="ECO:0007669"/>
    <property type="project" value="InterPro"/>
</dbReference>
<feature type="transmembrane region" description="Helical" evidence="8">
    <location>
        <begin position="455"/>
        <end position="475"/>
    </location>
</feature>
<evidence type="ECO:0000313" key="10">
    <source>
        <dbReference type="EMBL" id="KAK9803172.1"/>
    </source>
</evidence>
<feature type="transmembrane region" description="Helical" evidence="8">
    <location>
        <begin position="559"/>
        <end position="583"/>
    </location>
</feature>
<dbReference type="InterPro" id="IPR003593">
    <property type="entry name" value="AAA+_ATPase"/>
</dbReference>
<keyword evidence="5" id="KW-0067">ATP-binding</keyword>
<evidence type="ECO:0000256" key="1">
    <source>
        <dbReference type="ARBA" id="ARBA00004141"/>
    </source>
</evidence>
<evidence type="ECO:0000256" key="3">
    <source>
        <dbReference type="ARBA" id="ARBA00022692"/>
    </source>
</evidence>
<dbReference type="GO" id="GO:0005524">
    <property type="term" value="F:ATP binding"/>
    <property type="evidence" value="ECO:0007669"/>
    <property type="project" value="UniProtKB-KW"/>
</dbReference>
<evidence type="ECO:0000256" key="5">
    <source>
        <dbReference type="ARBA" id="ARBA00022840"/>
    </source>
</evidence>
<feature type="transmembrane region" description="Helical" evidence="8">
    <location>
        <begin position="427"/>
        <end position="449"/>
    </location>
</feature>